<name>A0A379F2Q4_9BACT</name>
<accession>A0A379F2Q4</accession>
<dbReference type="Proteomes" id="UP000254235">
    <property type="component" value="Unassembled WGS sequence"/>
</dbReference>
<reference evidence="1 2" key="1">
    <citation type="submission" date="2018-06" db="EMBL/GenBank/DDBJ databases">
        <authorList>
            <consortium name="Pathogen Informatics"/>
            <person name="Doyle S."/>
        </authorList>
    </citation>
    <scope>NUCLEOTIDE SEQUENCE [LARGE SCALE GENOMIC DNA]</scope>
    <source>
        <strain evidence="1 2">NCTC13043</strain>
    </source>
</reference>
<sequence length="155" mass="18579">MDNINEFINGENYELLLKNVQTICNIEIDDNVPFALLDYDNERLKATQVTIEELECLFSSNMKETLCFVLKKMQYNFDEDDEYPEGEEILDDDKPHTIEELPYYKNFLVSFLIEYYLLKEQPTELGKYLKRTHIAQPTKYEKELRNIWKEVSELK</sequence>
<gene>
    <name evidence="1" type="ORF">NCTC13043_01251</name>
</gene>
<dbReference type="EMBL" id="UGTP01000001">
    <property type="protein sequence ID" value="SUC12644.1"/>
    <property type="molecule type" value="Genomic_DNA"/>
</dbReference>
<proteinExistence type="predicted"/>
<evidence type="ECO:0000313" key="1">
    <source>
        <dbReference type="EMBL" id="SUC12644.1"/>
    </source>
</evidence>
<organism evidence="1 2">
    <name type="scientific">Prevotella pallens</name>
    <dbReference type="NCBI Taxonomy" id="60133"/>
    <lineage>
        <taxon>Bacteria</taxon>
        <taxon>Pseudomonadati</taxon>
        <taxon>Bacteroidota</taxon>
        <taxon>Bacteroidia</taxon>
        <taxon>Bacteroidales</taxon>
        <taxon>Prevotellaceae</taxon>
        <taxon>Prevotella</taxon>
    </lineage>
</organism>
<dbReference type="OrthoDB" id="6898130at2"/>
<dbReference type="GeneID" id="78570939"/>
<protein>
    <submittedName>
        <fullName evidence="1">Uncharacterized protein</fullName>
    </submittedName>
</protein>
<dbReference type="AlphaFoldDB" id="A0A379F2Q4"/>
<dbReference type="RefSeq" id="WP_115083381.1">
    <property type="nucleotide sequence ID" value="NZ_UGTP01000001.1"/>
</dbReference>
<evidence type="ECO:0000313" key="2">
    <source>
        <dbReference type="Proteomes" id="UP000254235"/>
    </source>
</evidence>